<reference evidence="2" key="1">
    <citation type="submission" date="2020-02" db="EMBL/GenBank/DDBJ databases">
        <authorList>
            <person name="Meier V. D."/>
        </authorList>
    </citation>
    <scope>NUCLEOTIDE SEQUENCE</scope>
    <source>
        <strain evidence="2">AVDCRST_MAG54</strain>
    </source>
</reference>
<proteinExistence type="predicted"/>
<gene>
    <name evidence="2" type="ORF">AVDCRST_MAG54-3794</name>
</gene>
<dbReference type="EMBL" id="CADCTH010000485">
    <property type="protein sequence ID" value="CAA9283219.1"/>
    <property type="molecule type" value="Genomic_DNA"/>
</dbReference>
<dbReference type="PIRSF" id="PIRSF018505">
    <property type="entry name" value="Prpndl_dhdrts_sm"/>
    <property type="match status" value="1"/>
</dbReference>
<protein>
    <submittedName>
        <fullName evidence="2">Propanediol dehydratase small subunit</fullName>
        <ecNumber evidence="2">4.2.1.28</ecNumber>
    </submittedName>
</protein>
<dbReference type="EC" id="4.2.1.28" evidence="2"/>
<dbReference type="Pfam" id="PF02287">
    <property type="entry name" value="Dehydratase_SU"/>
    <property type="match status" value="1"/>
</dbReference>
<name>A0A6J4JNV9_9PSEU</name>
<keyword evidence="2" id="KW-0456">Lyase</keyword>
<dbReference type="GO" id="GO:0050215">
    <property type="term" value="F:propanediol dehydratase activity"/>
    <property type="evidence" value="ECO:0007669"/>
    <property type="project" value="UniProtKB-EC"/>
</dbReference>
<dbReference type="InterPro" id="IPR036091">
    <property type="entry name" value="Prodiol/glycerol_DeHase__sf_su"/>
</dbReference>
<evidence type="ECO:0000256" key="1">
    <source>
        <dbReference type="SAM" id="MobiDB-lite"/>
    </source>
</evidence>
<accession>A0A6J4JNV9</accession>
<feature type="compositionally biased region" description="Basic and acidic residues" evidence="1">
    <location>
        <begin position="1"/>
        <end position="11"/>
    </location>
</feature>
<dbReference type="SUPFAM" id="SSF47148">
    <property type="entry name" value="Diol dehydratase, gamma subunit"/>
    <property type="match status" value="1"/>
</dbReference>
<dbReference type="NCBIfam" id="NF011972">
    <property type="entry name" value="PRK15443.1-3"/>
    <property type="match status" value="1"/>
</dbReference>
<feature type="region of interest" description="Disordered" evidence="1">
    <location>
        <begin position="1"/>
        <end position="23"/>
    </location>
</feature>
<evidence type="ECO:0000313" key="2">
    <source>
        <dbReference type="EMBL" id="CAA9283219.1"/>
    </source>
</evidence>
<dbReference type="AlphaFoldDB" id="A0A6J4JNV9"/>
<dbReference type="InterPro" id="IPR003207">
    <property type="entry name" value="Ppandiol/glycerol_DeHydtase_su"/>
</dbReference>
<sequence>MTQTGDRHLDPAVDYPLSSRRPDLLHTPTGKHIEDLTLDAVVAGDLSPLDLRIAPDTLLMQAEIADGAGRWQLAENFRRAAEMTEIPDERVLAMYNALRPNASTGQELADLADELEREYSAERTAALVREAADVYERRDLLAAADD</sequence>
<organism evidence="2">
    <name type="scientific">uncultured Actinomycetospora sp</name>
    <dbReference type="NCBI Taxonomy" id="1135996"/>
    <lineage>
        <taxon>Bacteria</taxon>
        <taxon>Bacillati</taxon>
        <taxon>Actinomycetota</taxon>
        <taxon>Actinomycetes</taxon>
        <taxon>Pseudonocardiales</taxon>
        <taxon>Pseudonocardiaceae</taxon>
        <taxon>Actinomycetospora</taxon>
        <taxon>environmental samples</taxon>
    </lineage>
</organism>
<dbReference type="Gene3D" id="1.10.1510.20">
    <property type="entry name" value="Propanediol/glycerol dehydratase, small subunit"/>
    <property type="match status" value="1"/>
</dbReference>